<keyword evidence="3" id="KW-0966">Cell projection</keyword>
<dbReference type="Pfam" id="PF13144">
    <property type="entry name" value="ChapFlgA"/>
    <property type="match status" value="1"/>
</dbReference>
<reference evidence="3 4" key="1">
    <citation type="submission" date="2017-08" db="EMBL/GenBank/DDBJ databases">
        <authorList>
            <person name="de Groot N.N."/>
        </authorList>
    </citation>
    <scope>NUCLEOTIDE SEQUENCE [LARGE SCALE GENOMIC DNA]</scope>
    <source>
        <strain evidence="3 4">JC85</strain>
    </source>
</reference>
<name>A0A285UU91_9HYPH</name>
<evidence type="ECO:0000313" key="4">
    <source>
        <dbReference type="Proteomes" id="UP000219167"/>
    </source>
</evidence>
<dbReference type="PROSITE" id="PS51257">
    <property type="entry name" value="PROKAR_LIPOPROTEIN"/>
    <property type="match status" value="1"/>
</dbReference>
<keyword evidence="3" id="KW-0969">Cilium</keyword>
<dbReference type="InterPro" id="IPR017585">
    <property type="entry name" value="SAF_FlgA"/>
</dbReference>
<dbReference type="Proteomes" id="UP000219167">
    <property type="component" value="Unassembled WGS sequence"/>
</dbReference>
<keyword evidence="1" id="KW-0574">Periplasm</keyword>
<dbReference type="OrthoDB" id="8448733at2"/>
<dbReference type="AlphaFoldDB" id="A0A285UU91"/>
<protein>
    <recommendedName>
        <fullName evidence="1">Flagella basal body P-ring formation protein FlgA</fullName>
    </recommendedName>
</protein>
<evidence type="ECO:0000256" key="1">
    <source>
        <dbReference type="RuleBase" id="RU362063"/>
    </source>
</evidence>
<dbReference type="GO" id="GO:0044780">
    <property type="term" value="P:bacterial-type flagellum assembly"/>
    <property type="evidence" value="ECO:0007669"/>
    <property type="project" value="InterPro"/>
</dbReference>
<dbReference type="InterPro" id="IPR039246">
    <property type="entry name" value="Flagellar_FlgA"/>
</dbReference>
<feature type="domain" description="Flagella basal body P-ring formation protein FlgA SAF" evidence="2">
    <location>
        <begin position="48"/>
        <end position="169"/>
    </location>
</feature>
<gene>
    <name evidence="3" type="ORF">SAMN05892877_11559</name>
</gene>
<proteinExistence type="inferred from homology"/>
<dbReference type="NCBIfam" id="TIGR03170">
    <property type="entry name" value="flgA_cterm"/>
    <property type="match status" value="1"/>
</dbReference>
<dbReference type="PANTHER" id="PTHR36307:SF1">
    <property type="entry name" value="FLAGELLA BASAL BODY P-RING FORMATION PROTEIN FLGA"/>
    <property type="match status" value="1"/>
</dbReference>
<comment type="function">
    <text evidence="1">Involved in the assembly process of the P-ring formation. It may associate with FlgF on the rod constituting a structure essential for the P-ring assembly or may act as a modulator protein for the P-ring assembly.</text>
</comment>
<dbReference type="Gene3D" id="2.30.30.760">
    <property type="match status" value="1"/>
</dbReference>
<dbReference type="GO" id="GO:0042597">
    <property type="term" value="C:periplasmic space"/>
    <property type="evidence" value="ECO:0007669"/>
    <property type="project" value="UniProtKB-SubCell"/>
</dbReference>
<comment type="subcellular location">
    <subcellularLocation>
        <location evidence="1">Periplasm</location>
    </subcellularLocation>
</comment>
<keyword evidence="4" id="KW-1185">Reference proteome</keyword>
<evidence type="ECO:0000259" key="2">
    <source>
        <dbReference type="Pfam" id="PF13144"/>
    </source>
</evidence>
<dbReference type="RefSeq" id="WP_097141938.1">
    <property type="nucleotide sequence ID" value="NZ_OBQD01000015.1"/>
</dbReference>
<comment type="similarity">
    <text evidence="1">Belongs to the FlgA family.</text>
</comment>
<keyword evidence="3" id="KW-0282">Flagellum</keyword>
<sequence length="172" mass="18204">MMFRLKHLRPVRNAARRAAGLVAAVILAIAGCAAVLEATPALAEPRFAVVPKRTIYPGEQIDSSQLEEVEVTNPNIAPGYVEEIAAVDGLVTKKTLLVGRIILASALREPYAVSRGKSVQLVFQSGPLTIRASGMPLEDASVGDLIKIRNMDSGVIVSGTVMGDHSVHVVAK</sequence>
<dbReference type="Gene3D" id="3.90.1210.10">
    <property type="entry name" value="Antifreeze-like/N-acetylneuraminic acid synthase C-terminal domain"/>
    <property type="match status" value="1"/>
</dbReference>
<dbReference type="PANTHER" id="PTHR36307">
    <property type="entry name" value="FLAGELLA BASAL BODY P-RING FORMATION PROTEIN FLGA"/>
    <property type="match status" value="1"/>
</dbReference>
<organism evidence="3 4">
    <name type="scientific">Rhizobium subbaraonis</name>
    <dbReference type="NCBI Taxonomy" id="908946"/>
    <lineage>
        <taxon>Bacteria</taxon>
        <taxon>Pseudomonadati</taxon>
        <taxon>Pseudomonadota</taxon>
        <taxon>Alphaproteobacteria</taxon>
        <taxon>Hyphomicrobiales</taxon>
        <taxon>Rhizobiaceae</taxon>
        <taxon>Rhizobium/Agrobacterium group</taxon>
        <taxon>Rhizobium</taxon>
    </lineage>
</organism>
<dbReference type="CDD" id="cd11614">
    <property type="entry name" value="SAF_CpaB_FlgA_like"/>
    <property type="match status" value="1"/>
</dbReference>
<evidence type="ECO:0000313" key="3">
    <source>
        <dbReference type="EMBL" id="SOC45379.1"/>
    </source>
</evidence>
<accession>A0A285UU91</accession>
<dbReference type="EMBL" id="OBQD01000015">
    <property type="protein sequence ID" value="SOC45379.1"/>
    <property type="molecule type" value="Genomic_DNA"/>
</dbReference>
<keyword evidence="1" id="KW-1005">Bacterial flagellum biogenesis</keyword>